<dbReference type="SUPFAM" id="SSF54001">
    <property type="entry name" value="Cysteine proteinases"/>
    <property type="match status" value="1"/>
</dbReference>
<evidence type="ECO:0000313" key="2">
    <source>
        <dbReference type="Proteomes" id="UP000017148"/>
    </source>
</evidence>
<dbReference type="Gene3D" id="3.90.1720.10">
    <property type="entry name" value="endopeptidase domain like (from Nostoc punctiforme)"/>
    <property type="match status" value="1"/>
</dbReference>
<dbReference type="EMBL" id="ASJR01000007">
    <property type="protein sequence ID" value="ERP31985.1"/>
    <property type="molecule type" value="Genomic_DNA"/>
</dbReference>
<organism evidence="1 2">
    <name type="scientific">Chitinivibrio alkaliphilus ACht1</name>
    <dbReference type="NCBI Taxonomy" id="1313304"/>
    <lineage>
        <taxon>Bacteria</taxon>
        <taxon>Pseudomonadati</taxon>
        <taxon>Fibrobacterota</taxon>
        <taxon>Chitinivibrionia</taxon>
        <taxon>Chitinivibrionales</taxon>
        <taxon>Chitinivibrionaceae</taxon>
        <taxon>Chitinivibrio</taxon>
    </lineage>
</organism>
<protein>
    <submittedName>
        <fullName evidence="1">Uncharacterized protein</fullName>
    </submittedName>
</protein>
<dbReference type="STRING" id="1313304.CALK_0962"/>
<proteinExistence type="predicted"/>
<evidence type="ECO:0000313" key="1">
    <source>
        <dbReference type="EMBL" id="ERP31985.1"/>
    </source>
</evidence>
<keyword evidence="2" id="KW-1185">Reference proteome</keyword>
<dbReference type="RefSeq" id="WP_022636460.1">
    <property type="nucleotide sequence ID" value="NZ_ASJR01000007.1"/>
</dbReference>
<sequence>MWDNGVWILAFLLFASAYHGKLTKLTPNNSTEEEQSTFFASLHTGDLILCHGNSFFNKAVTLLTNGSPWGHIAMVVRTPTGKIFLWESNVKKDTIREVLGDTAKEGPMLTSAQTRLCTPNKQYALRRLTSPAARKK</sequence>
<dbReference type="InterPro" id="IPR038765">
    <property type="entry name" value="Papain-like_cys_pep_sf"/>
</dbReference>
<dbReference type="OrthoDB" id="2080662at2"/>
<dbReference type="Proteomes" id="UP000017148">
    <property type="component" value="Unassembled WGS sequence"/>
</dbReference>
<dbReference type="AlphaFoldDB" id="U7DC43"/>
<reference evidence="1 2" key="1">
    <citation type="journal article" date="2013" name="Environ. Microbiol.">
        <title>Genome analysis of Chitinivibrio alkaliphilus gen. nov., sp. nov., a novel extremely haloalkaliphilic anaerobic chitinolytic bacterium from the candidate phylum Termite Group 3.</title>
        <authorList>
            <person name="Sorokin D.Y."/>
            <person name="Gumerov V.M."/>
            <person name="Rakitin A.L."/>
            <person name="Beletsky A.V."/>
            <person name="Damste J.S."/>
            <person name="Muyzer G."/>
            <person name="Mardanov A.V."/>
            <person name="Ravin N.V."/>
        </authorList>
    </citation>
    <scope>NUCLEOTIDE SEQUENCE [LARGE SCALE GENOMIC DNA]</scope>
    <source>
        <strain evidence="1 2">ACht1</strain>
    </source>
</reference>
<comment type="caution">
    <text evidence="1">The sequence shown here is derived from an EMBL/GenBank/DDBJ whole genome shotgun (WGS) entry which is preliminary data.</text>
</comment>
<gene>
    <name evidence="1" type="ORF">CALK_0962</name>
</gene>
<accession>U7DC43</accession>
<name>U7DC43_9BACT</name>